<reference evidence="1" key="1">
    <citation type="journal article" date="2020" name="Stud. Mycol.">
        <title>101 Dothideomycetes genomes: a test case for predicting lifestyles and emergence of pathogens.</title>
        <authorList>
            <person name="Haridas S."/>
            <person name="Albert R."/>
            <person name="Binder M."/>
            <person name="Bloem J."/>
            <person name="Labutti K."/>
            <person name="Salamov A."/>
            <person name="Andreopoulos B."/>
            <person name="Baker S."/>
            <person name="Barry K."/>
            <person name="Bills G."/>
            <person name="Bluhm B."/>
            <person name="Cannon C."/>
            <person name="Castanera R."/>
            <person name="Culley D."/>
            <person name="Daum C."/>
            <person name="Ezra D."/>
            <person name="Gonzalez J."/>
            <person name="Henrissat B."/>
            <person name="Kuo A."/>
            <person name="Liang C."/>
            <person name="Lipzen A."/>
            <person name="Lutzoni F."/>
            <person name="Magnuson J."/>
            <person name="Mondo S."/>
            <person name="Nolan M."/>
            <person name="Ohm R."/>
            <person name="Pangilinan J."/>
            <person name="Park H.-J."/>
            <person name="Ramirez L."/>
            <person name="Alfaro M."/>
            <person name="Sun H."/>
            <person name="Tritt A."/>
            <person name="Yoshinaga Y."/>
            <person name="Zwiers L.-H."/>
            <person name="Turgeon B."/>
            <person name="Goodwin S."/>
            <person name="Spatafora J."/>
            <person name="Crous P."/>
            <person name="Grigoriev I."/>
        </authorList>
    </citation>
    <scope>NUCLEOTIDE SEQUENCE</scope>
    <source>
        <strain evidence="1">CBS 525.71</strain>
    </source>
</reference>
<name>A0ACB6RYE6_9PLEO</name>
<feature type="non-terminal residue" evidence="1">
    <location>
        <position position="81"/>
    </location>
</feature>
<keyword evidence="2" id="KW-1185">Reference proteome</keyword>
<accession>A0ACB6RYE6</accession>
<organism evidence="1 2">
    <name type="scientific">Macroventuria anomochaeta</name>
    <dbReference type="NCBI Taxonomy" id="301207"/>
    <lineage>
        <taxon>Eukaryota</taxon>
        <taxon>Fungi</taxon>
        <taxon>Dikarya</taxon>
        <taxon>Ascomycota</taxon>
        <taxon>Pezizomycotina</taxon>
        <taxon>Dothideomycetes</taxon>
        <taxon>Pleosporomycetidae</taxon>
        <taxon>Pleosporales</taxon>
        <taxon>Pleosporineae</taxon>
        <taxon>Didymellaceae</taxon>
        <taxon>Macroventuria</taxon>
    </lineage>
</organism>
<comment type="caution">
    <text evidence="1">The sequence shown here is derived from an EMBL/GenBank/DDBJ whole genome shotgun (WGS) entry which is preliminary data.</text>
</comment>
<evidence type="ECO:0000313" key="2">
    <source>
        <dbReference type="Proteomes" id="UP000799754"/>
    </source>
</evidence>
<protein>
    <submittedName>
        <fullName evidence="1">Uncharacterized protein</fullName>
    </submittedName>
</protein>
<dbReference type="Proteomes" id="UP000799754">
    <property type="component" value="Unassembled WGS sequence"/>
</dbReference>
<dbReference type="EMBL" id="MU006720">
    <property type="protein sequence ID" value="KAF2626743.1"/>
    <property type="molecule type" value="Genomic_DNA"/>
</dbReference>
<evidence type="ECO:0000313" key="1">
    <source>
        <dbReference type="EMBL" id="KAF2626743.1"/>
    </source>
</evidence>
<proteinExistence type="predicted"/>
<sequence>MMMNDQEAATMLSWPYTQSKWDGDLKPELRKWGYRDNYEGDKEIDAQCDFDKTHEMGDAFKDLKVDSRSAGQGGPNHCLEM</sequence>
<gene>
    <name evidence="1" type="ORF">BU25DRAFT_311192</name>
</gene>